<protein>
    <recommendedName>
        <fullName evidence="2">Mitochondrial fission process protein 1</fullName>
    </recommendedName>
    <alternativeName>
        <fullName evidence="3">Mitochondrial 18 kDa protein</fullName>
    </alternativeName>
</protein>
<dbReference type="AlphaFoldDB" id="A0A835Z9H3"/>
<evidence type="ECO:0000313" key="6">
    <source>
        <dbReference type="Proteomes" id="UP000664859"/>
    </source>
</evidence>
<feature type="transmembrane region" description="Helical" evidence="4">
    <location>
        <begin position="105"/>
        <end position="126"/>
    </location>
</feature>
<evidence type="ECO:0000313" key="5">
    <source>
        <dbReference type="EMBL" id="KAG5188923.1"/>
    </source>
</evidence>
<dbReference type="Pfam" id="PF10558">
    <property type="entry name" value="MTP18"/>
    <property type="match status" value="1"/>
</dbReference>
<name>A0A835Z9H3_9STRA</name>
<organism evidence="5 6">
    <name type="scientific">Tribonema minus</name>
    <dbReference type="NCBI Taxonomy" id="303371"/>
    <lineage>
        <taxon>Eukaryota</taxon>
        <taxon>Sar</taxon>
        <taxon>Stramenopiles</taxon>
        <taxon>Ochrophyta</taxon>
        <taxon>PX clade</taxon>
        <taxon>Xanthophyceae</taxon>
        <taxon>Tribonematales</taxon>
        <taxon>Tribonemataceae</taxon>
        <taxon>Tribonema</taxon>
    </lineage>
</organism>
<evidence type="ECO:0000256" key="1">
    <source>
        <dbReference type="ARBA" id="ARBA00009224"/>
    </source>
</evidence>
<evidence type="ECO:0000256" key="4">
    <source>
        <dbReference type="SAM" id="Phobius"/>
    </source>
</evidence>
<reference evidence="5" key="1">
    <citation type="submission" date="2021-02" db="EMBL/GenBank/DDBJ databases">
        <title>First Annotated Genome of the Yellow-green Alga Tribonema minus.</title>
        <authorList>
            <person name="Mahan K.M."/>
        </authorList>
    </citation>
    <scope>NUCLEOTIDE SEQUENCE</scope>
    <source>
        <strain evidence="5">UTEX B ZZ1240</strain>
    </source>
</reference>
<evidence type="ECO:0000256" key="3">
    <source>
        <dbReference type="ARBA" id="ARBA00029631"/>
    </source>
</evidence>
<dbReference type="OrthoDB" id="424969at2759"/>
<dbReference type="EMBL" id="JAFCMP010000060">
    <property type="protein sequence ID" value="KAG5188923.1"/>
    <property type="molecule type" value="Genomic_DNA"/>
</dbReference>
<comment type="similarity">
    <text evidence="1">Belongs to the MTFP1 family.</text>
</comment>
<dbReference type="InterPro" id="IPR019560">
    <property type="entry name" value="Mitochondrial_18_kDa_protein"/>
</dbReference>
<dbReference type="PANTHER" id="PTHR11001:SF2">
    <property type="entry name" value="MITOCHONDRIAL FISSION PROCESS PROTEIN 1"/>
    <property type="match status" value="1"/>
</dbReference>
<dbReference type="GO" id="GO:0000266">
    <property type="term" value="P:mitochondrial fission"/>
    <property type="evidence" value="ECO:0007669"/>
    <property type="project" value="TreeGrafter"/>
</dbReference>
<evidence type="ECO:0000256" key="2">
    <source>
        <dbReference type="ARBA" id="ARBA00017835"/>
    </source>
</evidence>
<keyword evidence="4" id="KW-0812">Transmembrane</keyword>
<accession>A0A835Z9H3</accession>
<comment type="caution">
    <text evidence="5">The sequence shown here is derived from an EMBL/GenBank/DDBJ whole genome shotgun (WGS) entry which is preliminary data.</text>
</comment>
<sequence length="263" mass="28085">MSHEIVSVADPAMLYAQLAGCGSLLGAGFKLIGDEGEEDGAEGEGAGEEREVDIFRDTPVRYLGYANECGEAFRPLVPGIVVTLSYAVAIAYVRHGGMGQLFETFRLLLAGLVATLSYAVAFAVSADAIAKGYSCAKESSAACKAQGKANMCAFPATLDVLLFQMLASVIFPGFTINRWVTFVGFLESSLNLQDTLPPVVYEYLPTAAGLALIPFIVKPLDVLVEKPLDVLVEKMLDVTVRPLLVQLFPLCDLEPIFGAEPLP</sequence>
<dbReference type="GO" id="GO:0005739">
    <property type="term" value="C:mitochondrion"/>
    <property type="evidence" value="ECO:0007669"/>
    <property type="project" value="TreeGrafter"/>
</dbReference>
<keyword evidence="6" id="KW-1185">Reference proteome</keyword>
<proteinExistence type="inferred from homology"/>
<feature type="transmembrane region" description="Helical" evidence="4">
    <location>
        <begin position="72"/>
        <end position="93"/>
    </location>
</feature>
<dbReference type="PANTHER" id="PTHR11001">
    <property type="entry name" value="MITOCHONDRIAL FISSION PROCESS PROTEIN 1"/>
    <property type="match status" value="1"/>
</dbReference>
<keyword evidence="4" id="KW-1133">Transmembrane helix</keyword>
<dbReference type="Proteomes" id="UP000664859">
    <property type="component" value="Unassembled WGS sequence"/>
</dbReference>
<gene>
    <name evidence="5" type="ORF">JKP88DRAFT_287107</name>
</gene>
<keyword evidence="4" id="KW-0472">Membrane</keyword>